<feature type="compositionally biased region" description="Basic and acidic residues" evidence="1">
    <location>
        <begin position="59"/>
        <end position="85"/>
    </location>
</feature>
<evidence type="ECO:0000313" key="3">
    <source>
        <dbReference type="Proteomes" id="UP000008237"/>
    </source>
</evidence>
<dbReference type="InParanoid" id="E2BB03"/>
<dbReference type="OrthoDB" id="6591885at2759"/>
<dbReference type="EMBL" id="GL446901">
    <property type="protein sequence ID" value="EFN87094.1"/>
    <property type="molecule type" value="Genomic_DNA"/>
</dbReference>
<accession>E2BB03</accession>
<protein>
    <recommendedName>
        <fullName evidence="4">Coiled-coil domain-containing protein 34</fullName>
    </recommendedName>
</protein>
<name>E2BB03_HARSA</name>
<evidence type="ECO:0000313" key="2">
    <source>
        <dbReference type="EMBL" id="EFN87094.1"/>
    </source>
</evidence>
<dbReference type="AlphaFoldDB" id="E2BB03"/>
<gene>
    <name evidence="2" type="ORF">EAI_06770</name>
</gene>
<organism evidence="3">
    <name type="scientific">Harpegnathos saltator</name>
    <name type="common">Jerdon's jumping ant</name>
    <dbReference type="NCBI Taxonomy" id="610380"/>
    <lineage>
        <taxon>Eukaryota</taxon>
        <taxon>Metazoa</taxon>
        <taxon>Ecdysozoa</taxon>
        <taxon>Arthropoda</taxon>
        <taxon>Hexapoda</taxon>
        <taxon>Insecta</taxon>
        <taxon>Pterygota</taxon>
        <taxon>Neoptera</taxon>
        <taxon>Endopterygota</taxon>
        <taxon>Hymenoptera</taxon>
        <taxon>Apocrita</taxon>
        <taxon>Aculeata</taxon>
        <taxon>Formicoidea</taxon>
        <taxon>Formicidae</taxon>
        <taxon>Ponerinae</taxon>
        <taxon>Ponerini</taxon>
        <taxon>Harpegnathos</taxon>
    </lineage>
</organism>
<sequence>MASDSDIDSSQTGSNCKESDEGALCEAANHYHGRATNSKSSPDPECRRYVNSAIYTESVSKEEQEDRTIKTEIKSGSDRDRQREDDYKMRIDINCDNCKPSDIAVADVPFCNATKDETSEEAVTGRNTYRCYSTALPDAALPLVPCTAHTTASSGMTARIERRCKIDNVMENVCQDEVVRHERYILDNRQVVRISTRSLLSDPNVSNCQMSRESDFARRISHSEWIRRKREAAQRKREDEKQVAKKRQEEEEKIAQEKEERARLEKENFLKWMEGKRRQELDRKVMFQNELELQKRLKKIEENATVVKALYLRQWIRKKKEEQRAHQKAKPAYVNPIPWQPIIEIDSDET</sequence>
<reference evidence="2 3" key="1">
    <citation type="journal article" date="2010" name="Science">
        <title>Genomic comparison of the ants Camponotus floridanus and Harpegnathos saltator.</title>
        <authorList>
            <person name="Bonasio R."/>
            <person name="Zhang G."/>
            <person name="Ye C."/>
            <person name="Mutti N.S."/>
            <person name="Fang X."/>
            <person name="Qin N."/>
            <person name="Donahue G."/>
            <person name="Yang P."/>
            <person name="Li Q."/>
            <person name="Li C."/>
            <person name="Zhang P."/>
            <person name="Huang Z."/>
            <person name="Berger S.L."/>
            <person name="Reinberg D."/>
            <person name="Wang J."/>
            <person name="Liebig J."/>
        </authorList>
    </citation>
    <scope>NUCLEOTIDE SEQUENCE [LARGE SCALE GENOMIC DNA]</scope>
    <source>
        <strain evidence="2 3">R22 G/1</strain>
    </source>
</reference>
<dbReference type="Proteomes" id="UP000008237">
    <property type="component" value="Unassembled WGS sequence"/>
</dbReference>
<proteinExistence type="predicted"/>
<dbReference type="OMA" id="KENFLKW"/>
<feature type="region of interest" description="Disordered" evidence="1">
    <location>
        <begin position="1"/>
        <end position="20"/>
    </location>
</feature>
<evidence type="ECO:0000256" key="1">
    <source>
        <dbReference type="SAM" id="MobiDB-lite"/>
    </source>
</evidence>
<feature type="region of interest" description="Disordered" evidence="1">
    <location>
        <begin position="231"/>
        <end position="255"/>
    </location>
</feature>
<keyword evidence="3" id="KW-1185">Reference proteome</keyword>
<feature type="region of interest" description="Disordered" evidence="1">
    <location>
        <begin position="54"/>
        <end position="85"/>
    </location>
</feature>
<dbReference type="STRING" id="610380.E2BB03"/>
<evidence type="ECO:0008006" key="4">
    <source>
        <dbReference type="Google" id="ProtNLM"/>
    </source>
</evidence>